<comment type="caution">
    <text evidence="7">The sequence shown here is derived from an EMBL/GenBank/DDBJ whole genome shotgun (WGS) entry which is preliminary data.</text>
</comment>
<organism evidence="7 8">
    <name type="scientific">Aureimonas phyllosphaerae</name>
    <dbReference type="NCBI Taxonomy" id="1166078"/>
    <lineage>
        <taxon>Bacteria</taxon>
        <taxon>Pseudomonadati</taxon>
        <taxon>Pseudomonadota</taxon>
        <taxon>Alphaproteobacteria</taxon>
        <taxon>Hyphomicrobiales</taxon>
        <taxon>Aurantimonadaceae</taxon>
        <taxon>Aureimonas</taxon>
    </lineage>
</organism>
<dbReference type="RefSeq" id="WP_090965993.1">
    <property type="nucleotide sequence ID" value="NZ_FOOA01000023.1"/>
</dbReference>
<feature type="transmembrane region" description="Helical" evidence="6">
    <location>
        <begin position="298"/>
        <end position="317"/>
    </location>
</feature>
<comment type="similarity">
    <text evidence="2">Belongs to the autoinducer-2 exporter (AI-2E) (TC 2.A.86) family.</text>
</comment>
<protein>
    <submittedName>
        <fullName evidence="7">Putative PurR-regulated permease PerM</fullName>
    </submittedName>
</protein>
<evidence type="ECO:0000256" key="5">
    <source>
        <dbReference type="ARBA" id="ARBA00023136"/>
    </source>
</evidence>
<dbReference type="OrthoDB" id="9799225at2"/>
<evidence type="ECO:0000313" key="7">
    <source>
        <dbReference type="EMBL" id="MBB3935454.1"/>
    </source>
</evidence>
<dbReference type="PANTHER" id="PTHR21716">
    <property type="entry name" value="TRANSMEMBRANE PROTEIN"/>
    <property type="match status" value="1"/>
</dbReference>
<gene>
    <name evidence="7" type="ORF">GGR05_001598</name>
</gene>
<dbReference type="InterPro" id="IPR002549">
    <property type="entry name" value="AI-2E-like"/>
</dbReference>
<proteinExistence type="inferred from homology"/>
<keyword evidence="8" id="KW-1185">Reference proteome</keyword>
<accession>A0A7W6BSW5</accession>
<dbReference type="Pfam" id="PF01594">
    <property type="entry name" value="AI-2E_transport"/>
    <property type="match status" value="1"/>
</dbReference>
<feature type="transmembrane region" description="Helical" evidence="6">
    <location>
        <begin position="257"/>
        <end position="286"/>
    </location>
</feature>
<feature type="transmembrane region" description="Helical" evidence="6">
    <location>
        <begin position="176"/>
        <end position="198"/>
    </location>
</feature>
<feature type="transmembrane region" description="Helical" evidence="6">
    <location>
        <begin position="85"/>
        <end position="103"/>
    </location>
</feature>
<feature type="transmembrane region" description="Helical" evidence="6">
    <location>
        <begin position="54"/>
        <end position="73"/>
    </location>
</feature>
<dbReference type="PANTHER" id="PTHR21716:SF16">
    <property type="entry name" value="BLL1467 PROTEIN"/>
    <property type="match status" value="1"/>
</dbReference>
<evidence type="ECO:0000256" key="4">
    <source>
        <dbReference type="ARBA" id="ARBA00022989"/>
    </source>
</evidence>
<comment type="subcellular location">
    <subcellularLocation>
        <location evidence="1">Membrane</location>
        <topology evidence="1">Multi-pass membrane protein</topology>
    </subcellularLocation>
</comment>
<evidence type="ECO:0000256" key="6">
    <source>
        <dbReference type="SAM" id="Phobius"/>
    </source>
</evidence>
<keyword evidence="3 6" id="KW-0812">Transmembrane</keyword>
<feature type="transmembrane region" description="Helical" evidence="6">
    <location>
        <begin position="323"/>
        <end position="348"/>
    </location>
</feature>
<reference evidence="7 8" key="1">
    <citation type="submission" date="2020-08" db="EMBL/GenBank/DDBJ databases">
        <title>Genomic Encyclopedia of Type Strains, Phase IV (KMG-IV): sequencing the most valuable type-strain genomes for metagenomic binning, comparative biology and taxonomic classification.</title>
        <authorList>
            <person name="Goeker M."/>
        </authorList>
    </citation>
    <scope>NUCLEOTIDE SEQUENCE [LARGE SCALE GENOMIC DNA]</scope>
    <source>
        <strain evidence="7 8">DSM 25024</strain>
    </source>
</reference>
<evidence type="ECO:0000256" key="1">
    <source>
        <dbReference type="ARBA" id="ARBA00004141"/>
    </source>
</evidence>
<evidence type="ECO:0000313" key="8">
    <source>
        <dbReference type="Proteomes" id="UP000531216"/>
    </source>
</evidence>
<keyword evidence="4 6" id="KW-1133">Transmembrane helix</keyword>
<dbReference type="GO" id="GO:0016020">
    <property type="term" value="C:membrane"/>
    <property type="evidence" value="ECO:0007669"/>
    <property type="project" value="UniProtKB-SubCell"/>
</dbReference>
<sequence length="386" mass="41527">MSETSGETREPAIVAPAIGLVNRQTFQAGPRWAIVGIFLIMLFGALYLSSSFVLPVVFALLFMLVLAPVVRFGQRRLHIWPPLTAAALVFGTFLLLIGAFSFLTGPLTDLAGNIPRYVSVVNEEIDTVRERLGALRGARMEASEAVGAQDGTQQPQSVIIDGPQLLNSAALMVPQIGASIAFALIFLFFLLSSGSLFYQKLIESLPRLSDKKLALTIAHEIETELSRYLFTITVINAGLGCVIGCLMWVIGLPMAPVFGVLAFALNFIPYLGAIGGMMLVGLVGLAEHRDATGALLPVLLYFAATTVEGQFLTPILVGRRLAMNAAAIFLAVAFWGWIWGVVGMFLAVPIMVGVRIVAGYIDSLQPLANFLSAERQPVAEVEDEMT</sequence>
<feature type="transmembrane region" description="Helical" evidence="6">
    <location>
        <begin position="32"/>
        <end position="48"/>
    </location>
</feature>
<dbReference type="Proteomes" id="UP000531216">
    <property type="component" value="Unassembled WGS sequence"/>
</dbReference>
<dbReference type="EMBL" id="JACIDO010000003">
    <property type="protein sequence ID" value="MBB3935454.1"/>
    <property type="molecule type" value="Genomic_DNA"/>
</dbReference>
<evidence type="ECO:0000256" key="3">
    <source>
        <dbReference type="ARBA" id="ARBA00022692"/>
    </source>
</evidence>
<dbReference type="AlphaFoldDB" id="A0A7W6BSW5"/>
<name>A0A7W6BSW5_9HYPH</name>
<dbReference type="GO" id="GO:0055085">
    <property type="term" value="P:transmembrane transport"/>
    <property type="evidence" value="ECO:0007669"/>
    <property type="project" value="TreeGrafter"/>
</dbReference>
<keyword evidence="5 6" id="KW-0472">Membrane</keyword>
<evidence type="ECO:0000256" key="2">
    <source>
        <dbReference type="ARBA" id="ARBA00009773"/>
    </source>
</evidence>
<feature type="transmembrane region" description="Helical" evidence="6">
    <location>
        <begin position="228"/>
        <end position="251"/>
    </location>
</feature>